<comment type="caution">
    <text evidence="2">The sequence shown here is derived from an EMBL/GenBank/DDBJ whole genome shotgun (WGS) entry which is preliminary data.</text>
</comment>
<feature type="non-terminal residue" evidence="2">
    <location>
        <position position="1"/>
    </location>
</feature>
<feature type="region of interest" description="Disordered" evidence="1">
    <location>
        <begin position="1"/>
        <end position="31"/>
    </location>
</feature>
<name>A0A8T2NR15_9TELE</name>
<organism evidence="2 3">
    <name type="scientific">Albula glossodonta</name>
    <name type="common">roundjaw bonefish</name>
    <dbReference type="NCBI Taxonomy" id="121402"/>
    <lineage>
        <taxon>Eukaryota</taxon>
        <taxon>Metazoa</taxon>
        <taxon>Chordata</taxon>
        <taxon>Craniata</taxon>
        <taxon>Vertebrata</taxon>
        <taxon>Euteleostomi</taxon>
        <taxon>Actinopterygii</taxon>
        <taxon>Neopterygii</taxon>
        <taxon>Teleostei</taxon>
        <taxon>Albuliformes</taxon>
        <taxon>Albulidae</taxon>
        <taxon>Albula</taxon>
    </lineage>
</organism>
<proteinExistence type="predicted"/>
<evidence type="ECO:0000313" key="3">
    <source>
        <dbReference type="Proteomes" id="UP000824540"/>
    </source>
</evidence>
<evidence type="ECO:0000256" key="1">
    <source>
        <dbReference type="SAM" id="MobiDB-lite"/>
    </source>
</evidence>
<protein>
    <submittedName>
        <fullName evidence="2">Uncharacterized protein</fullName>
    </submittedName>
</protein>
<dbReference type="AlphaFoldDB" id="A0A8T2NR15"/>
<feature type="region of interest" description="Disordered" evidence="1">
    <location>
        <begin position="46"/>
        <end position="79"/>
    </location>
</feature>
<accession>A0A8T2NR15</accession>
<feature type="compositionally biased region" description="Basic residues" evidence="1">
    <location>
        <begin position="52"/>
        <end position="64"/>
    </location>
</feature>
<dbReference type="EMBL" id="JAFBMS010000026">
    <property type="protein sequence ID" value="KAG9342805.1"/>
    <property type="molecule type" value="Genomic_DNA"/>
</dbReference>
<sequence>RTRWPLDWSSARLEEIGGGGGGQKQVPFPTASRHRTQLCACLHPTSLPSLQRNRRTPSRKRNRKQTLEHVVHRSTPQCK</sequence>
<keyword evidence="3" id="KW-1185">Reference proteome</keyword>
<evidence type="ECO:0000313" key="2">
    <source>
        <dbReference type="EMBL" id="KAG9342805.1"/>
    </source>
</evidence>
<reference evidence="2" key="1">
    <citation type="thesis" date="2021" institute="BYU ScholarsArchive" country="Provo, UT, USA">
        <title>Applications of and Algorithms for Genome Assembly and Genomic Analyses with an Emphasis on Marine Teleosts.</title>
        <authorList>
            <person name="Pickett B.D."/>
        </authorList>
    </citation>
    <scope>NUCLEOTIDE SEQUENCE</scope>
    <source>
        <strain evidence="2">HI-2016</strain>
    </source>
</reference>
<gene>
    <name evidence="2" type="ORF">JZ751_015677</name>
</gene>
<dbReference type="Proteomes" id="UP000824540">
    <property type="component" value="Unassembled WGS sequence"/>
</dbReference>